<evidence type="ECO:0000259" key="2">
    <source>
        <dbReference type="Pfam" id="PF00651"/>
    </source>
</evidence>
<dbReference type="OrthoDB" id="290286at2759"/>
<dbReference type="Proteomes" id="UP000692954">
    <property type="component" value="Unassembled WGS sequence"/>
</dbReference>
<dbReference type="CDD" id="cd18186">
    <property type="entry name" value="BTB_POZ_ZBTB_KLHL-like"/>
    <property type="match status" value="1"/>
</dbReference>
<protein>
    <recommendedName>
        <fullName evidence="2">BTB domain-containing protein</fullName>
    </recommendedName>
</protein>
<dbReference type="Pfam" id="PF00651">
    <property type="entry name" value="BTB"/>
    <property type="match status" value="1"/>
</dbReference>
<reference evidence="3" key="1">
    <citation type="submission" date="2021-01" db="EMBL/GenBank/DDBJ databases">
        <authorList>
            <consortium name="Genoscope - CEA"/>
            <person name="William W."/>
        </authorList>
    </citation>
    <scope>NUCLEOTIDE SEQUENCE</scope>
</reference>
<organism evidence="3 4">
    <name type="scientific">Paramecium sonneborni</name>
    <dbReference type="NCBI Taxonomy" id="65129"/>
    <lineage>
        <taxon>Eukaryota</taxon>
        <taxon>Sar</taxon>
        <taxon>Alveolata</taxon>
        <taxon>Ciliophora</taxon>
        <taxon>Intramacronucleata</taxon>
        <taxon>Oligohymenophorea</taxon>
        <taxon>Peniculida</taxon>
        <taxon>Parameciidae</taxon>
        <taxon>Paramecium</taxon>
    </lineage>
</organism>
<dbReference type="InterPro" id="IPR000210">
    <property type="entry name" value="BTB/POZ_dom"/>
</dbReference>
<keyword evidence="4" id="KW-1185">Reference proteome</keyword>
<gene>
    <name evidence="3" type="ORF">PSON_ATCC_30995.1.T0720079</name>
</gene>
<sequence length="640" mass="75093">MLPQRPQTSYNSTNSSHQIESPANTINVLTTLQLSTNRKLLEQFPKDAHSDVIIQIKNKRFELQKAHLRIESPFFDCDKKVISIQEYDPDIFEGILKCFYGGQYTIYNYQELYLAYQICSFIKCEGLCKQIESSFVINKKSFTLAFQLSEFYGLEDLRLQCYEFLDSNPDAFLQIFDLGMLKLKKNHKKTTPSDMLGLNKSCFTHLIQAHNTYKKTKSESRQFLTNYEIFQLLELYASNEDDLKELVINLIDRNSLTSEEYYKIYHLLACRQSHDILDEPHIQPCHQSVKEYQLQTQSEKNYQDYFDVKKSENYYFKKRMIELEEQNKALEQETSKLQIALETCMKNTNNFKDTLLETITQKLDNKLIEKDKEIDYLKQELLILKSQINQKDQTIIDLEDSLKDINEREITYLKSQIETLKSQLITRGQTVSELQYSERDFNDQTYDSINQNTASQFLQQQELAKSEFQFLRPQTVAQSQLQLTVQQTERFQFDAEPVTLDKISQLNYMFDHLNITIFSQIYLRRLQLGSLIGYDIDSFKNNCTNIENLLILIRVFDYNKIIGVLNYGNQKYLLNISNRQIQEQDDILLFEDNIIEIPGQLTICNGCDSNTCYGSTSLTGNKEFVVEDIEAYSMEISHNL</sequence>
<name>A0A8S1P9S7_9CILI</name>
<proteinExistence type="predicted"/>
<evidence type="ECO:0000313" key="3">
    <source>
        <dbReference type="EMBL" id="CAD8099551.1"/>
    </source>
</evidence>
<evidence type="ECO:0000313" key="4">
    <source>
        <dbReference type="Proteomes" id="UP000692954"/>
    </source>
</evidence>
<accession>A0A8S1P9S7</accession>
<dbReference type="AlphaFoldDB" id="A0A8S1P9S7"/>
<keyword evidence="1" id="KW-0175">Coiled coil</keyword>
<feature type="domain" description="BTB" evidence="2">
    <location>
        <begin position="42"/>
        <end position="131"/>
    </location>
</feature>
<comment type="caution">
    <text evidence="3">The sequence shown here is derived from an EMBL/GenBank/DDBJ whole genome shotgun (WGS) entry which is preliminary data.</text>
</comment>
<dbReference type="EMBL" id="CAJJDN010000072">
    <property type="protein sequence ID" value="CAD8099551.1"/>
    <property type="molecule type" value="Genomic_DNA"/>
</dbReference>
<evidence type="ECO:0000256" key="1">
    <source>
        <dbReference type="SAM" id="Coils"/>
    </source>
</evidence>
<feature type="coiled-coil region" evidence="1">
    <location>
        <begin position="320"/>
        <end position="347"/>
    </location>
</feature>